<accession>A0A077RBL2</accession>
<evidence type="ECO:0000256" key="3">
    <source>
        <dbReference type="ARBA" id="ARBA00022448"/>
    </source>
</evidence>
<dbReference type="GO" id="GO:0005789">
    <property type="term" value="C:endoplasmic reticulum membrane"/>
    <property type="evidence" value="ECO:0007669"/>
    <property type="project" value="UniProtKB-SubCell"/>
</dbReference>
<evidence type="ECO:0000313" key="12">
    <source>
        <dbReference type="EMBL" id="CDI56596.1"/>
    </source>
</evidence>
<feature type="region of interest" description="Disordered" evidence="10">
    <location>
        <begin position="30"/>
        <end position="52"/>
    </location>
</feature>
<organism evidence="12">
    <name type="scientific">Melanopsichium pennsylvanicum 4</name>
    <dbReference type="NCBI Taxonomy" id="1398559"/>
    <lineage>
        <taxon>Eukaryota</taxon>
        <taxon>Fungi</taxon>
        <taxon>Dikarya</taxon>
        <taxon>Basidiomycota</taxon>
        <taxon>Ustilaginomycotina</taxon>
        <taxon>Ustilaginomycetes</taxon>
        <taxon>Ustilaginales</taxon>
        <taxon>Ustilaginaceae</taxon>
        <taxon>Melanopsichium</taxon>
    </lineage>
</organism>
<evidence type="ECO:0000256" key="4">
    <source>
        <dbReference type="ARBA" id="ARBA00022692"/>
    </source>
</evidence>
<evidence type="ECO:0000256" key="6">
    <source>
        <dbReference type="ARBA" id="ARBA00022892"/>
    </source>
</evidence>
<keyword evidence="5" id="KW-0256">Endoplasmic reticulum</keyword>
<evidence type="ECO:0000256" key="7">
    <source>
        <dbReference type="ARBA" id="ARBA00022927"/>
    </source>
</evidence>
<reference evidence="12" key="1">
    <citation type="journal article" date="2014" name="Genome Biol. Evol.">
        <title>Gene Loss Rather Than Gene Gain Is Associated with a Host Jump from Monocots to Dicots in the Smut Fungus Melanopsichium pennsylvanicum.</title>
        <authorList>
            <person name="Sharma R."/>
            <person name="Mishra B."/>
            <person name="Runge F."/>
            <person name="Thines M."/>
        </authorList>
    </citation>
    <scope>NUCLEOTIDE SEQUENCE</scope>
    <source>
        <strain evidence="12">4</strain>
    </source>
</reference>
<comment type="subcellular location">
    <subcellularLocation>
        <location evidence="1">Endoplasmic reticulum membrane</location>
        <topology evidence="1">Single-pass type IV membrane protein</topology>
    </subcellularLocation>
</comment>
<keyword evidence="9 11" id="KW-0472">Membrane</keyword>
<keyword evidence="8 11" id="KW-1133">Transmembrane helix</keyword>
<feature type="region of interest" description="Disordered" evidence="10">
    <location>
        <begin position="191"/>
        <end position="236"/>
    </location>
</feature>
<keyword evidence="7" id="KW-0653">Protein transport</keyword>
<dbReference type="GO" id="GO:0006890">
    <property type="term" value="P:retrograde vesicle-mediated transport, Golgi to endoplasmic reticulum"/>
    <property type="evidence" value="ECO:0007669"/>
    <property type="project" value="TreeGrafter"/>
</dbReference>
<proteinExistence type="inferred from homology"/>
<evidence type="ECO:0000256" key="2">
    <source>
        <dbReference type="ARBA" id="ARBA00007891"/>
    </source>
</evidence>
<feature type="transmembrane region" description="Helical" evidence="11">
    <location>
        <begin position="360"/>
        <end position="379"/>
    </location>
</feature>
<protein>
    <recommendedName>
        <fullName evidence="13">t-SNARE coiled-coil homology domain-containing protein</fullName>
    </recommendedName>
</protein>
<evidence type="ECO:0000256" key="8">
    <source>
        <dbReference type="ARBA" id="ARBA00022989"/>
    </source>
</evidence>
<comment type="similarity">
    <text evidence="2">Belongs to the USE1 family.</text>
</comment>
<dbReference type="GO" id="GO:0015031">
    <property type="term" value="P:protein transport"/>
    <property type="evidence" value="ECO:0007669"/>
    <property type="project" value="UniProtKB-KW"/>
</dbReference>
<feature type="compositionally biased region" description="Acidic residues" evidence="10">
    <location>
        <begin position="191"/>
        <end position="212"/>
    </location>
</feature>
<evidence type="ECO:0000256" key="5">
    <source>
        <dbReference type="ARBA" id="ARBA00022824"/>
    </source>
</evidence>
<dbReference type="PANTHER" id="PTHR13050:SF7">
    <property type="entry name" value="VESICLE TRANSPORT PROTEIN USE1"/>
    <property type="match status" value="1"/>
</dbReference>
<evidence type="ECO:0000256" key="11">
    <source>
        <dbReference type="SAM" id="Phobius"/>
    </source>
</evidence>
<evidence type="ECO:0000256" key="10">
    <source>
        <dbReference type="SAM" id="MobiDB-lite"/>
    </source>
</evidence>
<name>A0A077RBL2_9BASI</name>
<dbReference type="GO" id="GO:0005484">
    <property type="term" value="F:SNAP receptor activity"/>
    <property type="evidence" value="ECO:0007669"/>
    <property type="project" value="TreeGrafter"/>
</dbReference>
<dbReference type="AlphaFoldDB" id="A0A077RBL2"/>
<keyword evidence="3" id="KW-0813">Transport</keyword>
<keyword evidence="6" id="KW-0931">ER-Golgi transport</keyword>
<feature type="region of interest" description="Disordered" evidence="10">
    <location>
        <begin position="257"/>
        <end position="277"/>
    </location>
</feature>
<dbReference type="EMBL" id="HG529694">
    <property type="protein sequence ID" value="CDI56596.1"/>
    <property type="molecule type" value="Genomic_DNA"/>
</dbReference>
<evidence type="ECO:0008006" key="13">
    <source>
        <dbReference type="Google" id="ProtNLM"/>
    </source>
</evidence>
<keyword evidence="4 11" id="KW-0812">Transmembrane</keyword>
<evidence type="ECO:0000256" key="9">
    <source>
        <dbReference type="ARBA" id="ARBA00023136"/>
    </source>
</evidence>
<evidence type="ECO:0000256" key="1">
    <source>
        <dbReference type="ARBA" id="ARBA00004163"/>
    </source>
</evidence>
<dbReference type="GO" id="GO:0031201">
    <property type="term" value="C:SNARE complex"/>
    <property type="evidence" value="ECO:0007669"/>
    <property type="project" value="TreeGrafter"/>
</dbReference>
<feature type="compositionally biased region" description="Low complexity" evidence="10">
    <location>
        <begin position="30"/>
        <end position="42"/>
    </location>
</feature>
<dbReference type="PANTHER" id="PTHR13050">
    <property type="entry name" value="USE1-LIKE PROTEIN"/>
    <property type="match status" value="1"/>
</dbReference>
<dbReference type="InterPro" id="IPR019150">
    <property type="entry name" value="Vesicle_transport_protein_Use1"/>
</dbReference>
<sequence>MSQPRTTTSLADVPMSASARQQLRQYLSRISSSTSATRASGSNTNQAPPSDLDAQLHRSAHLTTRVDSLHSKLSNHVTPHDPTHDPELFWSTLTLLTNLRELSSQLQRTPSDRKASEALAKTQQNVDIIESLLHLLSISNSEQASDVFTAPVKTESSFTVPITSSTSASNRSSEHTEYEYWRQQTLSALEDDADSNDSLEPFVDQDQDDAVSDTDSVLTDPEIHLAPTRSSPTPLVGVKSILTDEDEDELSAYDRAITSSSTSKPSPATYPPAATATVSTSASDTILQSDRATHEALSSELLRMASILKSNSLAFADSLERDRILLEKAGNDLSHNLDLMTRTRGRLGVYSRKARNMGCFTLTSILIVMLSWMLMFLLIRLT</sequence>
<dbReference type="Pfam" id="PF09753">
    <property type="entry name" value="Use1"/>
    <property type="match status" value="1"/>
</dbReference>